<dbReference type="InterPro" id="IPR007055">
    <property type="entry name" value="BON_dom"/>
</dbReference>
<dbReference type="EMBL" id="JBHRTQ010000007">
    <property type="protein sequence ID" value="MFC3174032.1"/>
    <property type="molecule type" value="Genomic_DNA"/>
</dbReference>
<evidence type="ECO:0000256" key="1">
    <source>
        <dbReference type="RuleBase" id="RU004003"/>
    </source>
</evidence>
<evidence type="ECO:0000256" key="3">
    <source>
        <dbReference type="SAM" id="SignalP"/>
    </source>
</evidence>
<evidence type="ECO:0000259" key="5">
    <source>
        <dbReference type="Pfam" id="PF04972"/>
    </source>
</evidence>
<feature type="domain" description="Pilus formation protein N-terminal" evidence="6">
    <location>
        <begin position="41"/>
        <end position="110"/>
    </location>
</feature>
<dbReference type="Pfam" id="PF04972">
    <property type="entry name" value="BON"/>
    <property type="match status" value="1"/>
</dbReference>
<organism evidence="7 8">
    <name type="scientific">Novosphingobium bradum</name>
    <dbReference type="NCBI Taxonomy" id="1737444"/>
    <lineage>
        <taxon>Bacteria</taxon>
        <taxon>Pseudomonadati</taxon>
        <taxon>Pseudomonadota</taxon>
        <taxon>Alphaproteobacteria</taxon>
        <taxon>Sphingomonadales</taxon>
        <taxon>Sphingomonadaceae</taxon>
        <taxon>Novosphingobium</taxon>
    </lineage>
</organism>
<dbReference type="RefSeq" id="WP_379509407.1">
    <property type="nucleotide sequence ID" value="NZ_JBHRTQ010000007.1"/>
</dbReference>
<keyword evidence="8" id="KW-1185">Reference proteome</keyword>
<evidence type="ECO:0000259" key="6">
    <source>
        <dbReference type="Pfam" id="PF13629"/>
    </source>
</evidence>
<feature type="region of interest" description="Disordered" evidence="2">
    <location>
        <begin position="457"/>
        <end position="494"/>
    </location>
</feature>
<keyword evidence="3" id="KW-0732">Signal</keyword>
<reference evidence="8" key="1">
    <citation type="journal article" date="2019" name="Int. J. Syst. Evol. Microbiol.">
        <title>The Global Catalogue of Microorganisms (GCM) 10K type strain sequencing project: providing services to taxonomists for standard genome sequencing and annotation.</title>
        <authorList>
            <consortium name="The Broad Institute Genomics Platform"/>
            <consortium name="The Broad Institute Genome Sequencing Center for Infectious Disease"/>
            <person name="Wu L."/>
            <person name="Ma J."/>
        </authorList>
    </citation>
    <scope>NUCLEOTIDE SEQUENCE [LARGE SCALE GENOMIC DNA]</scope>
    <source>
        <strain evidence="8">KCTC 42984</strain>
    </source>
</reference>
<protein>
    <submittedName>
        <fullName evidence="7">Type II and III secretion system protein family protein</fullName>
    </submittedName>
</protein>
<accession>A0ABV7IPX5</accession>
<evidence type="ECO:0000259" key="4">
    <source>
        <dbReference type="Pfam" id="PF00263"/>
    </source>
</evidence>
<comment type="caution">
    <text evidence="7">The sequence shown here is derived from an EMBL/GenBank/DDBJ whole genome shotgun (WGS) entry which is preliminary data.</text>
</comment>
<feature type="chain" id="PRO_5045180063" evidence="3">
    <location>
        <begin position="21"/>
        <end position="494"/>
    </location>
</feature>
<feature type="compositionally biased region" description="Low complexity" evidence="2">
    <location>
        <begin position="462"/>
        <end position="473"/>
    </location>
</feature>
<dbReference type="PANTHER" id="PTHR30332:SF17">
    <property type="entry name" value="TYPE IV PILIATION SYSTEM PROTEIN DR_0774-RELATED"/>
    <property type="match status" value="1"/>
</dbReference>
<proteinExistence type="inferred from homology"/>
<dbReference type="Proteomes" id="UP001595604">
    <property type="component" value="Unassembled WGS sequence"/>
</dbReference>
<dbReference type="InterPro" id="IPR004846">
    <property type="entry name" value="T2SS/T3SS_dom"/>
</dbReference>
<feature type="domain" description="BON" evidence="5">
    <location>
        <begin position="118"/>
        <end position="173"/>
    </location>
</feature>
<gene>
    <name evidence="7" type="ORF">ACFOD9_07210</name>
</gene>
<feature type="domain" description="Type II/III secretion system secretin-like" evidence="4">
    <location>
        <begin position="264"/>
        <end position="430"/>
    </location>
</feature>
<evidence type="ECO:0000313" key="8">
    <source>
        <dbReference type="Proteomes" id="UP001595604"/>
    </source>
</evidence>
<name>A0ABV7IPX5_9SPHN</name>
<dbReference type="InterPro" id="IPR032789">
    <property type="entry name" value="T2SS-T3SS_pil_N"/>
</dbReference>
<dbReference type="Pfam" id="PF13629">
    <property type="entry name" value="T2SS-T3SS_pil_N"/>
    <property type="match status" value="1"/>
</dbReference>
<evidence type="ECO:0000256" key="2">
    <source>
        <dbReference type="SAM" id="MobiDB-lite"/>
    </source>
</evidence>
<dbReference type="InterPro" id="IPR050810">
    <property type="entry name" value="Bact_Secretion_Sys_Channel"/>
</dbReference>
<dbReference type="PRINTS" id="PR00811">
    <property type="entry name" value="BCTERIALGSPD"/>
</dbReference>
<dbReference type="Pfam" id="PF00263">
    <property type="entry name" value="Secretin"/>
    <property type="match status" value="1"/>
</dbReference>
<feature type="signal peptide" evidence="3">
    <location>
        <begin position="1"/>
        <end position="20"/>
    </location>
</feature>
<dbReference type="PANTHER" id="PTHR30332">
    <property type="entry name" value="PROBABLE GENERAL SECRETION PATHWAY PROTEIN D"/>
    <property type="match status" value="1"/>
</dbReference>
<dbReference type="InterPro" id="IPR001775">
    <property type="entry name" value="GspD/PilQ"/>
</dbReference>
<comment type="similarity">
    <text evidence="1">Belongs to the bacterial secretin family.</text>
</comment>
<sequence>MKFLNSGICALALVATGATAAPALAEAARPQVPLPPIARHAGELEVAVHKSQVVTADRPIARAMIGSAEVADVLPLSDRSIYVLGKQFGTTSLTLYDRQNRVIAVMDVAVGPDVDGLRRQLGELLPGQGIDARLMNGSVLLTGMVHDAGAAARAAELAKGFAGDKVINMLTVGGSQQIMLEVRFAEVTRQAGEQLGLRGIGVARDGRFGVVLGSGSAVTPGGGSLLNNGAAAPGLVLGGVADTFGALTKSFTIGSVSIDATLDALEKRGLSKTLAEPTLVALSGERASFLAGGEFPIPVAQTGTSTAGTSAISVEFKSFGVSLGFTPTVLADNVISLVVEPEVSSLDPSASVSVGGLVIPGLRTRRASTTIELRDGESFAIAGLLSRDFQTTVRQFPLLGSIPIIGTLFRSSGFSKGETELLIVVTPHLVAPLRPGQVRLPTDRIADPKATDVLIDGEGYHPRALPPQAGAPAPAAPPAPASAPAQPKEQGYEF</sequence>
<evidence type="ECO:0000313" key="7">
    <source>
        <dbReference type="EMBL" id="MFC3174032.1"/>
    </source>
</evidence>